<keyword evidence="1" id="KW-1133">Transmembrane helix</keyword>
<feature type="transmembrane region" description="Helical" evidence="1">
    <location>
        <begin position="34"/>
        <end position="56"/>
    </location>
</feature>
<proteinExistence type="predicted"/>
<accession>A0A3B0YPT3</accession>
<evidence type="ECO:0008006" key="3">
    <source>
        <dbReference type="Google" id="ProtNLM"/>
    </source>
</evidence>
<keyword evidence="1" id="KW-0472">Membrane</keyword>
<feature type="transmembrane region" description="Helical" evidence="1">
    <location>
        <begin position="100"/>
        <end position="119"/>
    </location>
</feature>
<organism evidence="2">
    <name type="scientific">hydrothermal vent metagenome</name>
    <dbReference type="NCBI Taxonomy" id="652676"/>
    <lineage>
        <taxon>unclassified sequences</taxon>
        <taxon>metagenomes</taxon>
        <taxon>ecological metagenomes</taxon>
    </lineage>
</organism>
<keyword evidence="1" id="KW-0812">Transmembrane</keyword>
<name>A0A3B0YPT3_9ZZZZ</name>
<dbReference type="EMBL" id="UOFN01000075">
    <property type="protein sequence ID" value="VAW77272.1"/>
    <property type="molecule type" value="Genomic_DNA"/>
</dbReference>
<evidence type="ECO:0000313" key="2">
    <source>
        <dbReference type="EMBL" id="VAW77272.1"/>
    </source>
</evidence>
<protein>
    <recommendedName>
        <fullName evidence="3">Transmembrane protein</fullName>
    </recommendedName>
</protein>
<dbReference type="AlphaFoldDB" id="A0A3B0YPT3"/>
<sequence length="141" mass="15995">MTESELPPDRQSNSLQLPGHKARRAAAVFNYGNILAILVPIPLGMLWLGMSMLVYAMNRHHPNEKVGHYTQQAAYRFYAVTGFFVAAATFIPGGGLTYYLIAWAFAALILIPWSIIDLLRIRRDTWSDMEHPVERHESHSQ</sequence>
<gene>
    <name evidence="2" type="ORF">MNBD_GAMMA15-247</name>
</gene>
<evidence type="ECO:0000256" key="1">
    <source>
        <dbReference type="SAM" id="Phobius"/>
    </source>
</evidence>
<feature type="transmembrane region" description="Helical" evidence="1">
    <location>
        <begin position="77"/>
        <end position="94"/>
    </location>
</feature>
<reference evidence="2" key="1">
    <citation type="submission" date="2018-06" db="EMBL/GenBank/DDBJ databases">
        <authorList>
            <person name="Zhirakovskaya E."/>
        </authorList>
    </citation>
    <scope>NUCLEOTIDE SEQUENCE</scope>
</reference>